<evidence type="ECO:0000256" key="4">
    <source>
        <dbReference type="ARBA" id="ARBA00022692"/>
    </source>
</evidence>
<proteinExistence type="predicted"/>
<reference evidence="10" key="1">
    <citation type="submission" date="2022-08" db="UniProtKB">
        <authorList>
            <consortium name="EnsemblMetazoa"/>
        </authorList>
    </citation>
    <scope>IDENTIFICATION</scope>
    <source>
        <strain evidence="10">Israel</strain>
    </source>
</reference>
<evidence type="ECO:0000313" key="10">
    <source>
        <dbReference type="EnsemblMetazoa" id="PPAI013087-PA"/>
    </source>
</evidence>
<evidence type="ECO:0000256" key="1">
    <source>
        <dbReference type="ARBA" id="ARBA00004651"/>
    </source>
</evidence>
<dbReference type="PANTHER" id="PTHR21137:SF35">
    <property type="entry name" value="ODORANT RECEPTOR 19A-RELATED"/>
    <property type="match status" value="1"/>
</dbReference>
<dbReference type="PANTHER" id="PTHR21137">
    <property type="entry name" value="ODORANT RECEPTOR"/>
    <property type="match status" value="1"/>
</dbReference>
<dbReference type="VEuPathDB" id="VectorBase:PPAI013087"/>
<sequence length="164" mass="18954">MYSTGIHVMKAINTINDLIKVLDDKEAANQCENILIIIHKKHSQIINILSTLNEIIYSISLVQLFTSTFMFLVLFTSARTQPMEIVFYLFMLCVVSQLFLLCAFGEVIFSKTQDIFTELYLTKWYDMNLNNQRAILMMMQMAKAPYGLKAGGMFDINMYTFIQV</sequence>
<dbReference type="GO" id="GO:0004984">
    <property type="term" value="F:olfactory receptor activity"/>
    <property type="evidence" value="ECO:0007669"/>
    <property type="project" value="InterPro"/>
</dbReference>
<evidence type="ECO:0000256" key="5">
    <source>
        <dbReference type="ARBA" id="ARBA00022725"/>
    </source>
</evidence>
<evidence type="ECO:0000256" key="2">
    <source>
        <dbReference type="ARBA" id="ARBA00022475"/>
    </source>
</evidence>
<dbReference type="GO" id="GO:0007165">
    <property type="term" value="P:signal transduction"/>
    <property type="evidence" value="ECO:0007669"/>
    <property type="project" value="UniProtKB-KW"/>
</dbReference>
<evidence type="ECO:0000256" key="6">
    <source>
        <dbReference type="ARBA" id="ARBA00022989"/>
    </source>
</evidence>
<dbReference type="InterPro" id="IPR004117">
    <property type="entry name" value="7tm6_olfct_rcpt"/>
</dbReference>
<dbReference type="GO" id="GO:0005549">
    <property type="term" value="F:odorant binding"/>
    <property type="evidence" value="ECO:0007669"/>
    <property type="project" value="InterPro"/>
</dbReference>
<dbReference type="VEuPathDB" id="VectorBase:PPAPM1_008542"/>
<evidence type="ECO:0000256" key="9">
    <source>
        <dbReference type="ARBA" id="ARBA00023224"/>
    </source>
</evidence>
<name>A0A240SYL9_PHLPP</name>
<evidence type="ECO:0000256" key="3">
    <source>
        <dbReference type="ARBA" id="ARBA00022606"/>
    </source>
</evidence>
<dbReference type="EnsemblMetazoa" id="PPAI013087-RA">
    <property type="protein sequence ID" value="PPAI013087-PA"/>
    <property type="gene ID" value="PPAI013087"/>
</dbReference>
<evidence type="ECO:0000256" key="7">
    <source>
        <dbReference type="ARBA" id="ARBA00023136"/>
    </source>
</evidence>
<keyword evidence="9" id="KW-0807">Transducer</keyword>
<protein>
    <submittedName>
        <fullName evidence="10">Uncharacterized protein</fullName>
    </submittedName>
</protein>
<evidence type="ECO:0000313" key="11">
    <source>
        <dbReference type="Proteomes" id="UP000092462"/>
    </source>
</evidence>
<keyword evidence="3" id="KW-0716">Sensory transduction</keyword>
<dbReference type="Proteomes" id="UP000092462">
    <property type="component" value="Unassembled WGS sequence"/>
</dbReference>
<organism evidence="10 11">
    <name type="scientific">Phlebotomus papatasi</name>
    <name type="common">Sandfly</name>
    <dbReference type="NCBI Taxonomy" id="29031"/>
    <lineage>
        <taxon>Eukaryota</taxon>
        <taxon>Metazoa</taxon>
        <taxon>Ecdysozoa</taxon>
        <taxon>Arthropoda</taxon>
        <taxon>Hexapoda</taxon>
        <taxon>Insecta</taxon>
        <taxon>Pterygota</taxon>
        <taxon>Neoptera</taxon>
        <taxon>Endopterygota</taxon>
        <taxon>Diptera</taxon>
        <taxon>Nematocera</taxon>
        <taxon>Psychodoidea</taxon>
        <taxon>Psychodidae</taxon>
        <taxon>Phlebotomus</taxon>
        <taxon>Phlebotomus</taxon>
    </lineage>
</organism>
<keyword evidence="2" id="KW-1003">Cell membrane</keyword>
<keyword evidence="8" id="KW-0675">Receptor</keyword>
<keyword evidence="11" id="KW-1185">Reference proteome</keyword>
<comment type="subcellular location">
    <subcellularLocation>
        <location evidence="1">Cell membrane</location>
        <topology evidence="1">Multi-pass membrane protein</topology>
    </subcellularLocation>
</comment>
<keyword evidence="4" id="KW-0812">Transmembrane</keyword>
<dbReference type="AlphaFoldDB" id="A0A240SYL9"/>
<dbReference type="EMBL" id="AJVK01011333">
    <property type="status" value="NOT_ANNOTATED_CDS"/>
    <property type="molecule type" value="Genomic_DNA"/>
</dbReference>
<evidence type="ECO:0000256" key="8">
    <source>
        <dbReference type="ARBA" id="ARBA00023170"/>
    </source>
</evidence>
<dbReference type="GO" id="GO:0005886">
    <property type="term" value="C:plasma membrane"/>
    <property type="evidence" value="ECO:0007669"/>
    <property type="project" value="UniProtKB-SubCell"/>
</dbReference>
<keyword evidence="5" id="KW-0552">Olfaction</keyword>
<keyword evidence="6" id="KW-1133">Transmembrane helix</keyword>
<keyword evidence="7" id="KW-0472">Membrane</keyword>
<dbReference type="Pfam" id="PF02949">
    <property type="entry name" value="7tm_6"/>
    <property type="match status" value="1"/>
</dbReference>
<accession>A0A240SYL9</accession>